<evidence type="ECO:0000313" key="5">
    <source>
        <dbReference type="Proteomes" id="UP001165962"/>
    </source>
</evidence>
<proteinExistence type="inferred from homology"/>
<dbReference type="InterPro" id="IPR011067">
    <property type="entry name" value="Plasmid_toxin/cell-grow_inhib"/>
</dbReference>
<dbReference type="SUPFAM" id="SSF50118">
    <property type="entry name" value="Cell growth inhibitor/plasmid maintenance toxic component"/>
    <property type="match status" value="1"/>
</dbReference>
<evidence type="ECO:0000256" key="1">
    <source>
        <dbReference type="ARBA" id="ARBA00007521"/>
    </source>
</evidence>
<dbReference type="Pfam" id="PF02452">
    <property type="entry name" value="PemK_toxin"/>
    <property type="match status" value="1"/>
</dbReference>
<dbReference type="Proteomes" id="UP001165962">
    <property type="component" value="Unassembled WGS sequence"/>
</dbReference>
<accession>A0ABX0JAN2</accession>
<dbReference type="PANTHER" id="PTHR33988">
    <property type="entry name" value="ENDORIBONUCLEASE MAZF-RELATED"/>
    <property type="match status" value="1"/>
</dbReference>
<keyword evidence="3" id="KW-0540">Nuclease</keyword>
<reference evidence="4" key="1">
    <citation type="submission" date="2020-03" db="EMBL/GenBank/DDBJ databases">
        <title>Draft sequencing of Paenibacilllus sp. S3N08.</title>
        <authorList>
            <person name="Kim D.-U."/>
        </authorList>
    </citation>
    <scope>NUCLEOTIDE SEQUENCE</scope>
    <source>
        <strain evidence="4">S3N08</strain>
    </source>
</reference>
<dbReference type="PANTHER" id="PTHR33988:SF2">
    <property type="entry name" value="ENDORIBONUCLEASE MAZF"/>
    <property type="match status" value="1"/>
</dbReference>
<keyword evidence="5" id="KW-1185">Reference proteome</keyword>
<dbReference type="EMBL" id="JAAOIW010000012">
    <property type="protein sequence ID" value="NHN33515.1"/>
    <property type="molecule type" value="Genomic_DNA"/>
</dbReference>
<dbReference type="RefSeq" id="WP_166153820.1">
    <property type="nucleotide sequence ID" value="NZ_JAAOIW010000012.1"/>
</dbReference>
<comment type="similarity">
    <text evidence="1 3">Belongs to the PemK/MazF family.</text>
</comment>
<keyword evidence="2" id="KW-1277">Toxin-antitoxin system</keyword>
<name>A0ABX0JAN2_9BACL</name>
<dbReference type="EC" id="3.1.-.-" evidence="3"/>
<dbReference type="PIRSF" id="PIRSF033490">
    <property type="entry name" value="MazF"/>
    <property type="match status" value="1"/>
</dbReference>
<comment type="function">
    <text evidence="3">Toxic component of a type II toxin-antitoxin (TA) system.</text>
</comment>
<dbReference type="Gene3D" id="2.30.30.110">
    <property type="match status" value="1"/>
</dbReference>
<sequence length="125" mass="13544">MGDSIQRGDVWVADLGTPNGSEQRGTRPVLIIQNDVGNQHSPTVIVAALTDSGKRYMPTHVPVSARDGLKKDSVVLLEQVRTIDKSLLRDWVCELSEDEMVKVNYAIRVSIGLIPAPAPTGGRAK</sequence>
<organism evidence="4 5">
    <name type="scientific">Paenibacillus agricola</name>
    <dbReference type="NCBI Taxonomy" id="2716264"/>
    <lineage>
        <taxon>Bacteria</taxon>
        <taxon>Bacillati</taxon>
        <taxon>Bacillota</taxon>
        <taxon>Bacilli</taxon>
        <taxon>Bacillales</taxon>
        <taxon>Paenibacillaceae</taxon>
        <taxon>Paenibacillus</taxon>
    </lineage>
</organism>
<comment type="caution">
    <text evidence="4">The sequence shown here is derived from an EMBL/GenBank/DDBJ whole genome shotgun (WGS) entry which is preliminary data.</text>
</comment>
<evidence type="ECO:0000256" key="3">
    <source>
        <dbReference type="PIRNR" id="PIRNR033490"/>
    </source>
</evidence>
<gene>
    <name evidence="4" type="ORF">G9U52_27240</name>
</gene>
<protein>
    <recommendedName>
        <fullName evidence="3">mRNA interferase</fullName>
        <ecNumber evidence="3">3.1.-.-</ecNumber>
    </recommendedName>
</protein>
<dbReference type="InterPro" id="IPR003477">
    <property type="entry name" value="PemK-like"/>
</dbReference>
<evidence type="ECO:0000313" key="4">
    <source>
        <dbReference type="EMBL" id="NHN33515.1"/>
    </source>
</evidence>
<keyword evidence="3" id="KW-0255">Endonuclease</keyword>
<evidence type="ECO:0000256" key="2">
    <source>
        <dbReference type="ARBA" id="ARBA00022649"/>
    </source>
</evidence>
<keyword evidence="3" id="KW-0378">Hydrolase</keyword>